<keyword evidence="2" id="KW-1185">Reference proteome</keyword>
<proteinExistence type="predicted"/>
<accession>A0A3M7MBT1</accession>
<name>A0A3M7MBT1_9PLEO</name>
<dbReference type="OrthoDB" id="423498at2759"/>
<sequence length="85" mass="9924">MDCYIIEWRIDGAMFSLNPDVSFDHHNRPMSDMTIPNGRIWSKKDDTTTIWQFNFYPMMGAISKKRPYFTMHDDTSDGEDALPDG</sequence>
<organism evidence="1 2">
    <name type="scientific">Pyrenophora seminiperda CCB06</name>
    <dbReference type="NCBI Taxonomy" id="1302712"/>
    <lineage>
        <taxon>Eukaryota</taxon>
        <taxon>Fungi</taxon>
        <taxon>Dikarya</taxon>
        <taxon>Ascomycota</taxon>
        <taxon>Pezizomycotina</taxon>
        <taxon>Dothideomycetes</taxon>
        <taxon>Pleosporomycetidae</taxon>
        <taxon>Pleosporales</taxon>
        <taxon>Pleosporineae</taxon>
        <taxon>Pleosporaceae</taxon>
        <taxon>Pyrenophora</taxon>
    </lineage>
</organism>
<protein>
    <submittedName>
        <fullName evidence="1">Calcium homeostasis</fullName>
    </submittedName>
</protein>
<evidence type="ECO:0000313" key="1">
    <source>
        <dbReference type="EMBL" id="RMZ71965.1"/>
    </source>
</evidence>
<gene>
    <name evidence="1" type="ORF">GMOD_00009326</name>
</gene>
<dbReference type="Gene3D" id="2.120.10.30">
    <property type="entry name" value="TolB, C-terminal domain"/>
    <property type="match status" value="1"/>
</dbReference>
<dbReference type="AlphaFoldDB" id="A0A3M7MBT1"/>
<dbReference type="Proteomes" id="UP000265663">
    <property type="component" value="Unassembled WGS sequence"/>
</dbReference>
<dbReference type="InterPro" id="IPR011042">
    <property type="entry name" value="6-blade_b-propeller_TolB-like"/>
</dbReference>
<evidence type="ECO:0000313" key="2">
    <source>
        <dbReference type="Proteomes" id="UP000265663"/>
    </source>
</evidence>
<dbReference type="EMBL" id="KE747828">
    <property type="protein sequence ID" value="RMZ71965.1"/>
    <property type="molecule type" value="Genomic_DNA"/>
</dbReference>
<reference evidence="1 2" key="1">
    <citation type="journal article" date="2014" name="PLoS ONE">
        <title>De novo Genome Assembly of the Fungal Plant Pathogen Pyrenophora semeniperda.</title>
        <authorList>
            <person name="Soliai M.M."/>
            <person name="Meyer S.E."/>
            <person name="Udall J.A."/>
            <person name="Elzinga D.E."/>
            <person name="Hermansen R.A."/>
            <person name="Bodily P.M."/>
            <person name="Hart A.A."/>
            <person name="Coleman C.E."/>
        </authorList>
    </citation>
    <scope>NUCLEOTIDE SEQUENCE [LARGE SCALE GENOMIC DNA]</scope>
    <source>
        <strain evidence="1 2">CCB06</strain>
        <tissue evidence="1">Mycelium</tissue>
    </source>
</reference>